<protein>
    <submittedName>
        <fullName evidence="1">SPAG8 protein</fullName>
    </submittedName>
</protein>
<accession>A0A7L0KAY8</accession>
<dbReference type="InterPro" id="IPR026124">
    <property type="entry name" value="Sperm-assoc_Ag8"/>
</dbReference>
<gene>
    <name evidence="1" type="primary">Spag8</name>
    <name evidence="1" type="ORF">CHATOR_R12686</name>
</gene>
<dbReference type="AlphaFoldDB" id="A0A7L0KAY8"/>
<reference evidence="1 2" key="1">
    <citation type="submission" date="2019-09" db="EMBL/GenBank/DDBJ databases">
        <title>Bird 10,000 Genomes (B10K) Project - Family phase.</title>
        <authorList>
            <person name="Zhang G."/>
        </authorList>
    </citation>
    <scope>NUCLEOTIDE SEQUENCE [LARGE SCALE GENOMIC DNA]</scope>
    <source>
        <strain evidence="1">B10K-DU-011-36</strain>
        <tissue evidence="1">Muscle</tissue>
    </source>
</reference>
<sequence>QRATADPDQALPPELGSWGFVHRHGHRGLLARQPLLRPPLSTTAKHAFRPPHSITLPAQGQREATLEFMLYQKYRQEMLEETCPPHGAVEMLSTTHRDYRAGGFQPAPLPPTQPHNYHTEQPRSFWLERARSVPGVTCIRTGDSPFRRNAAFSTPITEHLEQPLPHVAESCQLRPGKQ</sequence>
<comment type="caution">
    <text evidence="1">The sequence shown here is derived from an EMBL/GenBank/DDBJ whole genome shotgun (WGS) entry which is preliminary data.</text>
</comment>
<evidence type="ECO:0000313" key="2">
    <source>
        <dbReference type="Proteomes" id="UP000537522"/>
    </source>
</evidence>
<dbReference type="PANTHER" id="PTHR15510">
    <property type="entry name" value="SPERM-ASSOCIATED ANTIGEN 8"/>
    <property type="match status" value="1"/>
</dbReference>
<dbReference type="Pfam" id="PF22584">
    <property type="entry name" value="CFAP143"/>
    <property type="match status" value="1"/>
</dbReference>
<dbReference type="EMBL" id="VXAL01013358">
    <property type="protein sequence ID" value="NXK52663.1"/>
    <property type="molecule type" value="Genomic_DNA"/>
</dbReference>
<organism evidence="1 2">
    <name type="scientific">Chauna torquata</name>
    <name type="common">Southern screamer</name>
    <dbReference type="NCBI Taxonomy" id="30388"/>
    <lineage>
        <taxon>Eukaryota</taxon>
        <taxon>Metazoa</taxon>
        <taxon>Chordata</taxon>
        <taxon>Craniata</taxon>
        <taxon>Vertebrata</taxon>
        <taxon>Euteleostomi</taxon>
        <taxon>Archelosauria</taxon>
        <taxon>Archosauria</taxon>
        <taxon>Dinosauria</taxon>
        <taxon>Saurischia</taxon>
        <taxon>Theropoda</taxon>
        <taxon>Coelurosauria</taxon>
        <taxon>Aves</taxon>
        <taxon>Neognathae</taxon>
        <taxon>Galloanserae</taxon>
        <taxon>Anseriformes</taxon>
        <taxon>Anhimidae</taxon>
        <taxon>Chauna</taxon>
    </lineage>
</organism>
<keyword evidence="2" id="KW-1185">Reference proteome</keyword>
<name>A0A7L0KAY8_CHATO</name>
<feature type="non-terminal residue" evidence="1">
    <location>
        <position position="1"/>
    </location>
</feature>
<dbReference type="Proteomes" id="UP000537522">
    <property type="component" value="Unassembled WGS sequence"/>
</dbReference>
<feature type="non-terminal residue" evidence="1">
    <location>
        <position position="178"/>
    </location>
</feature>
<dbReference type="GO" id="GO:0008017">
    <property type="term" value="F:microtubule binding"/>
    <property type="evidence" value="ECO:0007669"/>
    <property type="project" value="InterPro"/>
</dbReference>
<dbReference type="GO" id="GO:0005737">
    <property type="term" value="C:cytoplasm"/>
    <property type="evidence" value="ECO:0007669"/>
    <property type="project" value="TreeGrafter"/>
</dbReference>
<evidence type="ECO:0000313" key="1">
    <source>
        <dbReference type="EMBL" id="NXK52663.1"/>
    </source>
</evidence>
<dbReference type="GO" id="GO:0045944">
    <property type="term" value="P:positive regulation of transcription by RNA polymerase II"/>
    <property type="evidence" value="ECO:0007669"/>
    <property type="project" value="TreeGrafter"/>
</dbReference>
<dbReference type="GO" id="GO:0005634">
    <property type="term" value="C:nucleus"/>
    <property type="evidence" value="ECO:0007669"/>
    <property type="project" value="TreeGrafter"/>
</dbReference>
<dbReference type="PANTHER" id="PTHR15510:SF5">
    <property type="entry name" value="SPERM-ASSOCIATED ANTIGEN 8"/>
    <property type="match status" value="1"/>
</dbReference>
<proteinExistence type="predicted"/>